<dbReference type="InterPro" id="IPR050482">
    <property type="entry name" value="Sensor_HK_TwoCompSys"/>
</dbReference>
<dbReference type="EMBL" id="CAEZXS010000193">
    <property type="protein sequence ID" value="CAB4709850.1"/>
    <property type="molecule type" value="Genomic_DNA"/>
</dbReference>
<dbReference type="PROSITE" id="PS50112">
    <property type="entry name" value="PAS"/>
    <property type="match status" value="1"/>
</dbReference>
<feature type="domain" description="PAS" evidence="3">
    <location>
        <begin position="129"/>
        <end position="194"/>
    </location>
</feature>
<dbReference type="AlphaFoldDB" id="A0A6J6QDK3"/>
<evidence type="ECO:0000313" key="5">
    <source>
        <dbReference type="EMBL" id="CAB4969616.1"/>
    </source>
</evidence>
<dbReference type="GO" id="GO:0016020">
    <property type="term" value="C:membrane"/>
    <property type="evidence" value="ECO:0007669"/>
    <property type="project" value="InterPro"/>
</dbReference>
<dbReference type="Pfam" id="PF07730">
    <property type="entry name" value="HisKA_3"/>
    <property type="match status" value="1"/>
</dbReference>
<dbReference type="Gene3D" id="1.20.5.1930">
    <property type="match status" value="1"/>
</dbReference>
<evidence type="ECO:0000256" key="2">
    <source>
        <dbReference type="ARBA" id="ARBA00022777"/>
    </source>
</evidence>
<dbReference type="SUPFAM" id="SSF55785">
    <property type="entry name" value="PYP-like sensor domain (PAS domain)"/>
    <property type="match status" value="2"/>
</dbReference>
<keyword evidence="2" id="KW-0418">Kinase</keyword>
<reference evidence="4" key="1">
    <citation type="submission" date="2020-05" db="EMBL/GenBank/DDBJ databases">
        <authorList>
            <person name="Chiriac C."/>
            <person name="Salcher M."/>
            <person name="Ghai R."/>
            <person name="Kavagutti S V."/>
        </authorList>
    </citation>
    <scope>NUCLEOTIDE SEQUENCE</scope>
</reference>
<dbReference type="Gene3D" id="3.30.450.20">
    <property type="entry name" value="PAS domain"/>
    <property type="match status" value="2"/>
</dbReference>
<keyword evidence="1" id="KW-0808">Transferase</keyword>
<dbReference type="InterPro" id="IPR011712">
    <property type="entry name" value="Sig_transdc_His_kin_sub3_dim/P"/>
</dbReference>
<dbReference type="CDD" id="cd00130">
    <property type="entry name" value="PAS"/>
    <property type="match status" value="1"/>
</dbReference>
<proteinExistence type="predicted"/>
<dbReference type="NCBIfam" id="TIGR00229">
    <property type="entry name" value="sensory_box"/>
    <property type="match status" value="2"/>
</dbReference>
<dbReference type="Gene3D" id="3.30.565.10">
    <property type="entry name" value="Histidine kinase-like ATPase, C-terminal domain"/>
    <property type="match status" value="1"/>
</dbReference>
<dbReference type="Pfam" id="PF13426">
    <property type="entry name" value="PAS_9"/>
    <property type="match status" value="2"/>
</dbReference>
<evidence type="ECO:0000256" key="1">
    <source>
        <dbReference type="ARBA" id="ARBA00022679"/>
    </source>
</evidence>
<dbReference type="InterPro" id="IPR000014">
    <property type="entry name" value="PAS"/>
</dbReference>
<dbReference type="EMBL" id="CAFBOG010000013">
    <property type="protein sequence ID" value="CAB4969616.1"/>
    <property type="molecule type" value="Genomic_DNA"/>
</dbReference>
<dbReference type="CDD" id="cd16917">
    <property type="entry name" value="HATPase_UhpB-NarQ-NarX-like"/>
    <property type="match status" value="1"/>
</dbReference>
<dbReference type="SUPFAM" id="SSF47857">
    <property type="entry name" value="Apolipophorin-III"/>
    <property type="match status" value="1"/>
</dbReference>
<evidence type="ECO:0000313" key="4">
    <source>
        <dbReference type="EMBL" id="CAB4709850.1"/>
    </source>
</evidence>
<protein>
    <submittedName>
        <fullName evidence="4">Unannotated protein</fullName>
    </submittedName>
</protein>
<dbReference type="InterPro" id="IPR035965">
    <property type="entry name" value="PAS-like_dom_sf"/>
</dbReference>
<evidence type="ECO:0000259" key="3">
    <source>
        <dbReference type="PROSITE" id="PS50112"/>
    </source>
</evidence>
<dbReference type="SMART" id="SM00091">
    <property type="entry name" value="PAS"/>
    <property type="match status" value="3"/>
</dbReference>
<organism evidence="4">
    <name type="scientific">freshwater metagenome</name>
    <dbReference type="NCBI Taxonomy" id="449393"/>
    <lineage>
        <taxon>unclassified sequences</taxon>
        <taxon>metagenomes</taxon>
        <taxon>ecological metagenomes</taxon>
    </lineage>
</organism>
<accession>A0A6J6QDK3</accession>
<dbReference type="InterPro" id="IPR036890">
    <property type="entry name" value="HATPase_C_sf"/>
</dbReference>
<dbReference type="GO" id="GO:0046983">
    <property type="term" value="F:protein dimerization activity"/>
    <property type="evidence" value="ECO:0007669"/>
    <property type="project" value="InterPro"/>
</dbReference>
<name>A0A6J6QDK3_9ZZZZ</name>
<dbReference type="PANTHER" id="PTHR24421">
    <property type="entry name" value="NITRATE/NITRITE SENSOR PROTEIN NARX-RELATED"/>
    <property type="match status" value="1"/>
</dbReference>
<sequence>MLSDISNMTPILNALSQAALIVKPETGEIVLANHLASELFLCSREKLETLVVEDLIPGRLAHDHVSLRGKFQAHDISREMTQGRAVSTRLLDGSEKSLVVSIGNLPLEGETLVLAVLRDVTEARSRDESVLHILEALDYIEIGLVVLKSDPLVIVHANQMACRLSGYGLADLVGRSLGTLGIAFSEDLLLPEQRVKGSSSQRPISEQSMMRQDGLVAPVQVEFARLRPAESSGDGILMIFRDLLARRRIESTRRAAELREQEEQRLRLVAGERDRIARDFHDTVIQQIFGTGLNLQGLAASSEGEVKERLERSIADLDSTITEIRRAIFDLHQPIAAVDQVRTRVLQVLDEAEQNLGFPCAVRFEGSTSDLPQVCVDEMIPVLREGLSNVVKHSRAESVSVTLSADSSLRLSIYDDGVGFDRVGSSPRGHQYGIENMEARALNLRGFLEFKSPKEGGTLLLWQVPLFSSDTAGDS</sequence>
<dbReference type="PANTHER" id="PTHR24421:SF56">
    <property type="entry name" value="OXYGEN SENSOR HISTIDINE KINASE RESPONSE REGULATOR DOST"/>
    <property type="match status" value="1"/>
</dbReference>
<gene>
    <name evidence="4" type="ORF">UFOPK2582_01369</name>
    <name evidence="5" type="ORF">UFOPK3914_00265</name>
</gene>
<dbReference type="SUPFAM" id="SSF55874">
    <property type="entry name" value="ATPase domain of HSP90 chaperone/DNA topoisomerase II/histidine kinase"/>
    <property type="match status" value="1"/>
</dbReference>
<dbReference type="GO" id="GO:0000155">
    <property type="term" value="F:phosphorelay sensor kinase activity"/>
    <property type="evidence" value="ECO:0007669"/>
    <property type="project" value="InterPro"/>
</dbReference>